<name>A0A1B6DHT5_9HEMI</name>
<dbReference type="Pfam" id="PF08357">
    <property type="entry name" value="SEFIR"/>
    <property type="match status" value="1"/>
</dbReference>
<protein>
    <recommendedName>
        <fullName evidence="2">SEFIR domain-containing protein</fullName>
    </recommendedName>
</protein>
<feature type="domain" description="SEFIR" evidence="2">
    <location>
        <begin position="267"/>
        <end position="413"/>
    </location>
</feature>
<feature type="transmembrane region" description="Helical" evidence="1">
    <location>
        <begin position="20"/>
        <end position="38"/>
    </location>
</feature>
<proteinExistence type="predicted"/>
<keyword evidence="1" id="KW-0472">Membrane</keyword>
<dbReference type="Gene3D" id="3.40.50.11530">
    <property type="match status" value="1"/>
</dbReference>
<dbReference type="AlphaFoldDB" id="A0A1B6DHT5"/>
<organism evidence="3">
    <name type="scientific">Clastoptera arizonana</name>
    <name type="common">Arizona spittle bug</name>
    <dbReference type="NCBI Taxonomy" id="38151"/>
    <lineage>
        <taxon>Eukaryota</taxon>
        <taxon>Metazoa</taxon>
        <taxon>Ecdysozoa</taxon>
        <taxon>Arthropoda</taxon>
        <taxon>Hexapoda</taxon>
        <taxon>Insecta</taxon>
        <taxon>Pterygota</taxon>
        <taxon>Neoptera</taxon>
        <taxon>Paraneoptera</taxon>
        <taxon>Hemiptera</taxon>
        <taxon>Auchenorrhyncha</taxon>
        <taxon>Cercopoidea</taxon>
        <taxon>Clastopteridae</taxon>
        <taxon>Clastoptera</taxon>
    </lineage>
</organism>
<dbReference type="InterPro" id="IPR013568">
    <property type="entry name" value="SEFIR_dom"/>
</dbReference>
<accession>A0A1B6DHT5</accession>
<gene>
    <name evidence="3" type="ORF">g.5684</name>
</gene>
<sequence>MTMFLEHSFYLIDVFGYSIILRYITMIIKAVLVFVVSLHHFTESSEISCAAISLDEMGFERVKRDDMELYHGIYTTCDKEDCDRLKSTKVAFSVFPAEKRLRIAFETPIPKPLELTVASAYYNFTCVGGIYDFEVYSWNLTWRNTNEALCITGLNSSMYYCIRVNIEKCYDCPVCTRTQLLIEPPGQVIITSNVLPIRATVLHLSMLALFLISVGIGLLLFRQYCRLYSCLRKSHYARYPPHSSKEVTPIVSTVPIIPATDSNDIYVLLLYSRDCKSLHDVMKCLISLLENCGLKVFDPFDPKDIDVRANKEGWLENLFQKPNLKVILVETEVAVIRQKQFLSDDYQFDFEDPYDLDSIFICGLSRIQSCVDFYNNYRRLFVVRFKTDGERFENLVPLTRFNLPQQFRKLIREIYGEDFGGCEEYIPMTTEVPQLEYNLESLVVTFRKSQPIKYSLKKVL</sequence>
<keyword evidence="1" id="KW-1133">Transmembrane helix</keyword>
<dbReference type="EMBL" id="GEDC01012064">
    <property type="protein sequence ID" value="JAS25234.1"/>
    <property type="molecule type" value="Transcribed_RNA"/>
</dbReference>
<keyword evidence="1" id="KW-0812">Transmembrane</keyword>
<reference evidence="3" key="1">
    <citation type="submission" date="2015-12" db="EMBL/GenBank/DDBJ databases">
        <title>De novo transcriptome assembly of four potential Pierce s Disease insect vectors from Arizona vineyards.</title>
        <authorList>
            <person name="Tassone E.E."/>
        </authorList>
    </citation>
    <scope>NUCLEOTIDE SEQUENCE</scope>
</reference>
<evidence type="ECO:0000259" key="2">
    <source>
        <dbReference type="Pfam" id="PF08357"/>
    </source>
</evidence>
<feature type="transmembrane region" description="Helical" evidence="1">
    <location>
        <begin position="201"/>
        <end position="221"/>
    </location>
</feature>
<evidence type="ECO:0000256" key="1">
    <source>
        <dbReference type="SAM" id="Phobius"/>
    </source>
</evidence>
<evidence type="ECO:0000313" key="3">
    <source>
        <dbReference type="EMBL" id="JAS25234.1"/>
    </source>
</evidence>